<evidence type="ECO:0000313" key="3">
    <source>
        <dbReference type="EMBL" id="VAX23933.1"/>
    </source>
</evidence>
<sequence length="300" mass="33009">MQSNYLSLKSFSAFSLVLATVIFALDLSMPLGVAGGVPYVALVLLALLAPRRRYVIIAALVGTVLTVAGWLLSPPGGVSWVVTTNRFLAMFAIWVTAILGLNRRVFEERMSKAKMEAELLAAELETMVCTDALTGIANRRFFDRTMDDEWSRAKRSQHTVSLILLDVDFFKNFNDNYGHQAGDRCLKKVALALSRHARRPGDLAARYGGEEFALILPRIESAKAIQIAHNIQAYIESLQIPHEHSEAGSMVTVSLGVATLTLEHHMVKSTIIELADRALYQAKDNGRNTVVVADPNSDLN</sequence>
<reference evidence="3" key="1">
    <citation type="submission" date="2018-06" db="EMBL/GenBank/DDBJ databases">
        <authorList>
            <person name="Zhirakovskaya E."/>
        </authorList>
    </citation>
    <scope>NUCLEOTIDE SEQUENCE</scope>
</reference>
<feature type="transmembrane region" description="Helical" evidence="1">
    <location>
        <begin position="31"/>
        <end position="49"/>
    </location>
</feature>
<keyword evidence="1" id="KW-0472">Membrane</keyword>
<dbReference type="GO" id="GO:1902201">
    <property type="term" value="P:negative regulation of bacterial-type flagellum-dependent cell motility"/>
    <property type="evidence" value="ECO:0007669"/>
    <property type="project" value="TreeGrafter"/>
</dbReference>
<evidence type="ECO:0000259" key="2">
    <source>
        <dbReference type="PROSITE" id="PS50887"/>
    </source>
</evidence>
<keyword evidence="1" id="KW-1133">Transmembrane helix</keyword>
<gene>
    <name evidence="3" type="ORF">MNBD_NITROSPINAE01-545</name>
</gene>
<dbReference type="FunFam" id="3.30.70.270:FF:000001">
    <property type="entry name" value="Diguanylate cyclase domain protein"/>
    <property type="match status" value="1"/>
</dbReference>
<dbReference type="PROSITE" id="PS50887">
    <property type="entry name" value="GGDEF"/>
    <property type="match status" value="1"/>
</dbReference>
<feature type="transmembrane region" description="Helical" evidence="1">
    <location>
        <begin position="7"/>
        <end position="25"/>
    </location>
</feature>
<accession>A0A3B1CGQ1</accession>
<dbReference type="InterPro" id="IPR029787">
    <property type="entry name" value="Nucleotide_cyclase"/>
</dbReference>
<feature type="transmembrane region" description="Helical" evidence="1">
    <location>
        <begin position="54"/>
        <end position="72"/>
    </location>
</feature>
<feature type="domain" description="GGDEF" evidence="2">
    <location>
        <begin position="158"/>
        <end position="295"/>
    </location>
</feature>
<dbReference type="GO" id="GO:0043709">
    <property type="term" value="P:cell adhesion involved in single-species biofilm formation"/>
    <property type="evidence" value="ECO:0007669"/>
    <property type="project" value="TreeGrafter"/>
</dbReference>
<dbReference type="PANTHER" id="PTHR45138">
    <property type="entry name" value="REGULATORY COMPONENTS OF SENSORY TRANSDUCTION SYSTEM"/>
    <property type="match status" value="1"/>
</dbReference>
<keyword evidence="1" id="KW-0812">Transmembrane</keyword>
<dbReference type="NCBIfam" id="TIGR00254">
    <property type="entry name" value="GGDEF"/>
    <property type="match status" value="1"/>
</dbReference>
<dbReference type="SMART" id="SM00267">
    <property type="entry name" value="GGDEF"/>
    <property type="match status" value="1"/>
</dbReference>
<dbReference type="Pfam" id="PF00990">
    <property type="entry name" value="GGDEF"/>
    <property type="match status" value="1"/>
</dbReference>
<dbReference type="InterPro" id="IPR050469">
    <property type="entry name" value="Diguanylate_Cyclase"/>
</dbReference>
<evidence type="ECO:0000256" key="1">
    <source>
        <dbReference type="SAM" id="Phobius"/>
    </source>
</evidence>
<organism evidence="3">
    <name type="scientific">hydrothermal vent metagenome</name>
    <dbReference type="NCBI Taxonomy" id="652676"/>
    <lineage>
        <taxon>unclassified sequences</taxon>
        <taxon>metagenomes</taxon>
        <taxon>ecological metagenomes</taxon>
    </lineage>
</organism>
<dbReference type="CDD" id="cd01949">
    <property type="entry name" value="GGDEF"/>
    <property type="match status" value="1"/>
</dbReference>
<name>A0A3B1CGQ1_9ZZZZ</name>
<dbReference type="GO" id="GO:0005886">
    <property type="term" value="C:plasma membrane"/>
    <property type="evidence" value="ECO:0007669"/>
    <property type="project" value="TreeGrafter"/>
</dbReference>
<dbReference type="SUPFAM" id="SSF55073">
    <property type="entry name" value="Nucleotide cyclase"/>
    <property type="match status" value="1"/>
</dbReference>
<dbReference type="EMBL" id="UOGC01000157">
    <property type="protein sequence ID" value="VAX23933.1"/>
    <property type="molecule type" value="Genomic_DNA"/>
</dbReference>
<dbReference type="GO" id="GO:0052621">
    <property type="term" value="F:diguanylate cyclase activity"/>
    <property type="evidence" value="ECO:0007669"/>
    <property type="project" value="TreeGrafter"/>
</dbReference>
<protein>
    <recommendedName>
        <fullName evidence="2">GGDEF domain-containing protein</fullName>
    </recommendedName>
</protein>
<dbReference type="AlphaFoldDB" id="A0A3B1CGQ1"/>
<dbReference type="PANTHER" id="PTHR45138:SF9">
    <property type="entry name" value="DIGUANYLATE CYCLASE DGCM-RELATED"/>
    <property type="match status" value="1"/>
</dbReference>
<feature type="transmembrane region" description="Helical" evidence="1">
    <location>
        <begin position="78"/>
        <end position="101"/>
    </location>
</feature>
<dbReference type="Gene3D" id="3.30.70.270">
    <property type="match status" value="1"/>
</dbReference>
<dbReference type="InterPro" id="IPR043128">
    <property type="entry name" value="Rev_trsase/Diguanyl_cyclase"/>
</dbReference>
<dbReference type="InterPro" id="IPR000160">
    <property type="entry name" value="GGDEF_dom"/>
</dbReference>
<proteinExistence type="predicted"/>